<comment type="caution">
    <text evidence="7">The sequence shown here is derived from an EMBL/GenBank/DDBJ whole genome shotgun (WGS) entry which is preliminary data.</text>
</comment>
<evidence type="ECO:0000256" key="3">
    <source>
        <dbReference type="ARBA" id="ARBA00022989"/>
    </source>
</evidence>
<feature type="transmembrane region" description="Helical" evidence="5">
    <location>
        <begin position="108"/>
        <end position="126"/>
    </location>
</feature>
<dbReference type="InterPro" id="IPR044880">
    <property type="entry name" value="NCX_ion-bd_dom_sf"/>
</dbReference>
<gene>
    <name evidence="7" type="ORF">JOC73_002387</name>
</gene>
<reference evidence="7 8" key="1">
    <citation type="submission" date="2021-01" db="EMBL/GenBank/DDBJ databases">
        <title>Genomic Encyclopedia of Type Strains, Phase IV (KMG-IV): sequencing the most valuable type-strain genomes for metagenomic binning, comparative biology and taxonomic classification.</title>
        <authorList>
            <person name="Goeker M."/>
        </authorList>
    </citation>
    <scope>NUCLEOTIDE SEQUENCE [LARGE SCALE GENOMIC DNA]</scope>
    <source>
        <strain evidence="7 8">DSM 25890</strain>
    </source>
</reference>
<proteinExistence type="predicted"/>
<name>A0ABS2NS81_9FIRM</name>
<keyword evidence="3 5" id="KW-1133">Transmembrane helix</keyword>
<evidence type="ECO:0000256" key="4">
    <source>
        <dbReference type="ARBA" id="ARBA00023136"/>
    </source>
</evidence>
<dbReference type="Proteomes" id="UP001314796">
    <property type="component" value="Unassembled WGS sequence"/>
</dbReference>
<keyword evidence="2 5" id="KW-0812">Transmembrane</keyword>
<feature type="transmembrane region" description="Helical" evidence="5">
    <location>
        <begin position="172"/>
        <end position="191"/>
    </location>
</feature>
<evidence type="ECO:0000313" key="7">
    <source>
        <dbReference type="EMBL" id="MBM7615813.1"/>
    </source>
</evidence>
<dbReference type="RefSeq" id="WP_204403436.1">
    <property type="nucleotide sequence ID" value="NZ_JAFBEE010000018.1"/>
</dbReference>
<dbReference type="InterPro" id="IPR004837">
    <property type="entry name" value="NaCa_Exmemb"/>
</dbReference>
<dbReference type="Pfam" id="PF01699">
    <property type="entry name" value="Na_Ca_ex"/>
    <property type="match status" value="2"/>
</dbReference>
<dbReference type="PANTHER" id="PTHR10846">
    <property type="entry name" value="SODIUM/POTASSIUM/CALCIUM EXCHANGER"/>
    <property type="match status" value="1"/>
</dbReference>
<evidence type="ECO:0000259" key="6">
    <source>
        <dbReference type="Pfam" id="PF01699"/>
    </source>
</evidence>
<feature type="transmembrane region" description="Helical" evidence="5">
    <location>
        <begin position="242"/>
        <end position="268"/>
    </location>
</feature>
<protein>
    <submittedName>
        <fullName evidence="7">Cation:H+ antiporter</fullName>
    </submittedName>
</protein>
<evidence type="ECO:0000313" key="8">
    <source>
        <dbReference type="Proteomes" id="UP001314796"/>
    </source>
</evidence>
<organism evidence="7 8">
    <name type="scientific">Alkaliphilus hydrothermalis</name>
    <dbReference type="NCBI Taxonomy" id="1482730"/>
    <lineage>
        <taxon>Bacteria</taxon>
        <taxon>Bacillati</taxon>
        <taxon>Bacillota</taxon>
        <taxon>Clostridia</taxon>
        <taxon>Peptostreptococcales</taxon>
        <taxon>Natronincolaceae</taxon>
        <taxon>Alkaliphilus</taxon>
    </lineage>
</organism>
<feature type="transmembrane region" description="Helical" evidence="5">
    <location>
        <begin position="312"/>
        <end position="331"/>
    </location>
</feature>
<dbReference type="PANTHER" id="PTHR10846:SF8">
    <property type="entry name" value="INNER MEMBRANE PROTEIN YRBG"/>
    <property type="match status" value="1"/>
</dbReference>
<dbReference type="InterPro" id="IPR004481">
    <property type="entry name" value="K/Na/Ca-exchanger"/>
</dbReference>
<feature type="transmembrane region" description="Helical" evidence="5">
    <location>
        <begin position="6"/>
        <end position="32"/>
    </location>
</feature>
<dbReference type="EMBL" id="JAFBEE010000018">
    <property type="protein sequence ID" value="MBM7615813.1"/>
    <property type="molecule type" value="Genomic_DNA"/>
</dbReference>
<feature type="transmembrane region" description="Helical" evidence="5">
    <location>
        <begin position="211"/>
        <end position="230"/>
    </location>
</feature>
<accession>A0ABS2NS81</accession>
<evidence type="ECO:0000256" key="1">
    <source>
        <dbReference type="ARBA" id="ARBA00004141"/>
    </source>
</evidence>
<keyword evidence="8" id="KW-1185">Reference proteome</keyword>
<feature type="transmembrane region" description="Helical" evidence="5">
    <location>
        <begin position="132"/>
        <end position="151"/>
    </location>
</feature>
<feature type="transmembrane region" description="Helical" evidence="5">
    <location>
        <begin position="39"/>
        <end position="63"/>
    </location>
</feature>
<keyword evidence="4 5" id="KW-0472">Membrane</keyword>
<feature type="transmembrane region" description="Helical" evidence="5">
    <location>
        <begin position="288"/>
        <end position="305"/>
    </location>
</feature>
<feature type="domain" description="Sodium/calcium exchanger membrane region" evidence="6">
    <location>
        <begin position="7"/>
        <end position="146"/>
    </location>
</feature>
<feature type="transmembrane region" description="Helical" evidence="5">
    <location>
        <begin position="75"/>
        <end position="96"/>
    </location>
</feature>
<evidence type="ECO:0000256" key="5">
    <source>
        <dbReference type="SAM" id="Phobius"/>
    </source>
</evidence>
<comment type="subcellular location">
    <subcellularLocation>
        <location evidence="1">Membrane</location>
        <topology evidence="1">Multi-pass membrane protein</topology>
    </subcellularLocation>
</comment>
<dbReference type="Gene3D" id="1.20.1420.30">
    <property type="entry name" value="NCX, central ion-binding region"/>
    <property type="match status" value="1"/>
</dbReference>
<sequence length="332" mass="35617">MGILGIVLLFSLGLFIIIKGGDWFVVSAVWLAKVTGIPNVLIGATIVSIATTLPELLVSSIATHQEFYDVAIGNVVGSMVCNIGLILGLTAILSPIQIQRRSFTVKSSFMLLTCGVLYYLAFNRIISSGEGNVFLILFGIYIAMNIMEFSGRGKKNHEFQGMGYDRSNSLHYIGRFVLGAIFITLGARLLVNNGVALAGIIGIPEQVVSLTLIALGTSLPELTTAITAVVKKQQGISVGNIIGANVLNMVMVLGVCSKLASEGIVISYQNIMMGATIFNIPQTLYLDLPITLLMMVIITIGGFLTGKISRGLGFGIFGIYCIYLFTLVRLFM</sequence>
<evidence type="ECO:0000256" key="2">
    <source>
        <dbReference type="ARBA" id="ARBA00022692"/>
    </source>
</evidence>
<dbReference type="NCBIfam" id="TIGR00367">
    <property type="entry name" value="calcium/sodium antiporter"/>
    <property type="match status" value="1"/>
</dbReference>
<feature type="domain" description="Sodium/calcium exchanger membrane region" evidence="6">
    <location>
        <begin position="172"/>
        <end position="327"/>
    </location>
</feature>